<dbReference type="InterPro" id="IPR014729">
    <property type="entry name" value="Rossmann-like_a/b/a_fold"/>
</dbReference>
<feature type="domain" description="UspA" evidence="3">
    <location>
        <begin position="227"/>
        <end position="368"/>
    </location>
</feature>
<gene>
    <name evidence="4" type="ORF">GCM10023346_04980</name>
</gene>
<protein>
    <submittedName>
        <fullName evidence="4">Universal stress protein</fullName>
    </submittedName>
</protein>
<comment type="caution">
    <text evidence="4">The sequence shown here is derived from an EMBL/GenBank/DDBJ whole genome shotgun (WGS) entry which is preliminary data.</text>
</comment>
<dbReference type="CDD" id="cd23659">
    <property type="entry name" value="USP_At3g01520-like"/>
    <property type="match status" value="2"/>
</dbReference>
<comment type="similarity">
    <text evidence="1">Belongs to the universal stress protein A family.</text>
</comment>
<feature type="region of interest" description="Disordered" evidence="2">
    <location>
        <begin position="40"/>
        <end position="59"/>
    </location>
</feature>
<reference evidence="5" key="1">
    <citation type="journal article" date="2019" name="Int. J. Syst. Evol. Microbiol.">
        <title>The Global Catalogue of Microorganisms (GCM) 10K type strain sequencing project: providing services to taxonomists for standard genome sequencing and annotation.</title>
        <authorList>
            <consortium name="The Broad Institute Genomics Platform"/>
            <consortium name="The Broad Institute Genome Sequencing Center for Infectious Disease"/>
            <person name="Wu L."/>
            <person name="Ma J."/>
        </authorList>
    </citation>
    <scope>NUCLEOTIDE SEQUENCE [LARGE SCALE GENOMIC DNA]</scope>
    <source>
        <strain evidence="5">JCM 18514</strain>
    </source>
</reference>
<dbReference type="PANTHER" id="PTHR46553">
    <property type="entry name" value="ADENINE NUCLEOTIDE ALPHA HYDROLASES-LIKE SUPERFAMILY PROTEIN"/>
    <property type="match status" value="1"/>
</dbReference>
<feature type="compositionally biased region" description="Polar residues" evidence="2">
    <location>
        <begin position="42"/>
        <end position="53"/>
    </location>
</feature>
<dbReference type="Gene3D" id="3.40.50.620">
    <property type="entry name" value="HUPs"/>
    <property type="match status" value="2"/>
</dbReference>
<dbReference type="InterPro" id="IPR006015">
    <property type="entry name" value="Universal_stress_UspA"/>
</dbReference>
<keyword evidence="5" id="KW-1185">Reference proteome</keyword>
<dbReference type="Pfam" id="PF00582">
    <property type="entry name" value="Usp"/>
    <property type="match status" value="2"/>
</dbReference>
<dbReference type="SUPFAM" id="SSF52402">
    <property type="entry name" value="Adenine nucleotide alpha hydrolases-like"/>
    <property type="match status" value="2"/>
</dbReference>
<evidence type="ECO:0000313" key="5">
    <source>
        <dbReference type="Proteomes" id="UP001500200"/>
    </source>
</evidence>
<dbReference type="PANTHER" id="PTHR46553:SF3">
    <property type="entry name" value="ADENINE NUCLEOTIDE ALPHA HYDROLASES-LIKE SUPERFAMILY PROTEIN"/>
    <property type="match status" value="1"/>
</dbReference>
<evidence type="ECO:0000256" key="2">
    <source>
        <dbReference type="SAM" id="MobiDB-lite"/>
    </source>
</evidence>
<evidence type="ECO:0000313" key="4">
    <source>
        <dbReference type="EMBL" id="GAA5189691.1"/>
    </source>
</evidence>
<evidence type="ECO:0000259" key="3">
    <source>
        <dbReference type="Pfam" id="PF00582"/>
    </source>
</evidence>
<organism evidence="4 5">
    <name type="scientific">Arthrobacter gyeryongensis</name>
    <dbReference type="NCBI Taxonomy" id="1650592"/>
    <lineage>
        <taxon>Bacteria</taxon>
        <taxon>Bacillati</taxon>
        <taxon>Actinomycetota</taxon>
        <taxon>Actinomycetes</taxon>
        <taxon>Micrococcales</taxon>
        <taxon>Micrococcaceae</taxon>
        <taxon>Arthrobacter</taxon>
    </lineage>
</organism>
<name>A0ABP9RZX0_9MICC</name>
<sequence>MDEVTGADVNARRGQRVTPEAIPAAGDIDSSALSIPERMKTMSETGALSQPEGSDTVDNHRGRLVVGVDGSEGSLVALRWAVSEAQLGGAAVHVVMAWRHPQSYWPATVWTMIMDSSGVSRQTMAHAAETEVERLGKEAGEGQNADITWEAVEGHPAEVLVRAAEGAGALVVGSRGNGGFAGVLLGSVSQHVVARARCPVILIPAPAGESVPTGTTPDAHAQDLSGRIVVGVDGSDGSLAALAWAVKEAHLRGAAVHAVIAWERITGPGATNGWAVGTGGPSSDTDPVMAMATVEITRLAKESVKGSGVKISCEAVEGHPAQVLVQSAESAAALVVGSRGHGGFVGALLGSVSQHVVAHASCPIVLIPDPGHPRHTRPQ</sequence>
<accession>A0ABP9RZX0</accession>
<dbReference type="EMBL" id="BAABKK010000003">
    <property type="protein sequence ID" value="GAA5189691.1"/>
    <property type="molecule type" value="Genomic_DNA"/>
</dbReference>
<proteinExistence type="inferred from homology"/>
<dbReference type="InterPro" id="IPR006016">
    <property type="entry name" value="UspA"/>
</dbReference>
<evidence type="ECO:0000256" key="1">
    <source>
        <dbReference type="ARBA" id="ARBA00008791"/>
    </source>
</evidence>
<dbReference type="PRINTS" id="PR01438">
    <property type="entry name" value="UNVRSLSTRESS"/>
</dbReference>
<feature type="domain" description="UspA" evidence="3">
    <location>
        <begin position="62"/>
        <end position="204"/>
    </location>
</feature>
<dbReference type="Proteomes" id="UP001500200">
    <property type="component" value="Unassembled WGS sequence"/>
</dbReference>